<dbReference type="InterPro" id="IPR008567">
    <property type="entry name" value="BKACE"/>
</dbReference>
<proteinExistence type="predicted"/>
<comment type="cofactor">
    <cofactor evidence="1">
        <name>Zn(2+)</name>
        <dbReference type="ChEBI" id="CHEBI:29105"/>
    </cofactor>
</comment>
<evidence type="ECO:0000313" key="5">
    <source>
        <dbReference type="EMBL" id="RNB77540.1"/>
    </source>
</evidence>
<evidence type="ECO:0000256" key="3">
    <source>
        <dbReference type="ARBA" id="ARBA00022723"/>
    </source>
</evidence>
<organism evidence="5 6">
    <name type="scientific">Brevibacillus panacihumi</name>
    <dbReference type="NCBI Taxonomy" id="497735"/>
    <lineage>
        <taxon>Bacteria</taxon>
        <taxon>Bacillati</taxon>
        <taxon>Bacillota</taxon>
        <taxon>Bacilli</taxon>
        <taxon>Bacillales</taxon>
        <taxon>Paenibacillaceae</taxon>
        <taxon>Brevibacillus</taxon>
    </lineage>
</organism>
<evidence type="ECO:0000256" key="1">
    <source>
        <dbReference type="ARBA" id="ARBA00001947"/>
    </source>
</evidence>
<dbReference type="PANTHER" id="PTHR37418:SF2">
    <property type="entry name" value="3-KETO-5-AMINOHEXANOATE CLEAVAGE ENZYME"/>
    <property type="match status" value="1"/>
</dbReference>
<gene>
    <name evidence="5" type="ORF">EDM58_14865</name>
</gene>
<keyword evidence="2" id="KW-0808">Transferase</keyword>
<dbReference type="AlphaFoldDB" id="A0A3M8CP50"/>
<sequence length="272" mass="30131">MEKLIITVAPTGAVTTRRDTPYLPITPKEIAEEVYASWKAGASIAHIHVRDRDGNPSMDFETFRETVERIKEKCDILINLTSSGGLNLQEEERLKICELTPEFASLDAGSMNFGPGVFLNPPDFLERLAEKMNQYQVKPEIEIFETGMINNALMLAKKGLIKPPFHFQFVLGVPGGMPATVKNLLHLIETIPAGSTWSTIGIGRNQLAMNTVGILMGGHVRVGMEDNVYYKPGELAKSNAEFVDRIVRLSHELGREIAGVEEARSILGLRKE</sequence>
<comment type="caution">
    <text evidence="5">The sequence shown here is derived from an EMBL/GenBank/DDBJ whole genome shotgun (WGS) entry which is preliminary data.</text>
</comment>
<dbReference type="PANTHER" id="PTHR37418">
    <property type="entry name" value="3-KETO-5-AMINOHEXANOATE CLEAVAGE ENZYME-RELATED"/>
    <property type="match status" value="1"/>
</dbReference>
<dbReference type="Pfam" id="PF05853">
    <property type="entry name" value="BKACE"/>
    <property type="match status" value="1"/>
</dbReference>
<accession>A0A3M8CP50</accession>
<name>A0A3M8CP50_9BACL</name>
<dbReference type="InterPro" id="IPR013785">
    <property type="entry name" value="Aldolase_TIM"/>
</dbReference>
<dbReference type="EMBL" id="RHHT01000030">
    <property type="protein sequence ID" value="RNB77540.1"/>
    <property type="molecule type" value="Genomic_DNA"/>
</dbReference>
<evidence type="ECO:0000256" key="2">
    <source>
        <dbReference type="ARBA" id="ARBA00022679"/>
    </source>
</evidence>
<keyword evidence="3" id="KW-0479">Metal-binding</keyword>
<dbReference type="GO" id="GO:0043720">
    <property type="term" value="F:3-keto-5-aminohexanoate cleavage activity"/>
    <property type="evidence" value="ECO:0007669"/>
    <property type="project" value="InterPro"/>
</dbReference>
<protein>
    <submittedName>
        <fullName evidence="5">3-keto-5-aminohexanoate cleavage protein</fullName>
    </submittedName>
</protein>
<dbReference type="Proteomes" id="UP000281915">
    <property type="component" value="Unassembled WGS sequence"/>
</dbReference>
<evidence type="ECO:0000256" key="4">
    <source>
        <dbReference type="ARBA" id="ARBA00022833"/>
    </source>
</evidence>
<dbReference type="Gene3D" id="3.20.20.70">
    <property type="entry name" value="Aldolase class I"/>
    <property type="match status" value="1"/>
</dbReference>
<evidence type="ECO:0000313" key="6">
    <source>
        <dbReference type="Proteomes" id="UP000281915"/>
    </source>
</evidence>
<keyword evidence="4" id="KW-0862">Zinc</keyword>
<reference evidence="5 6" key="1">
    <citation type="submission" date="2018-10" db="EMBL/GenBank/DDBJ databases">
        <title>Phylogenomics of Brevibacillus.</title>
        <authorList>
            <person name="Dunlap C."/>
        </authorList>
    </citation>
    <scope>NUCLEOTIDE SEQUENCE [LARGE SCALE GENOMIC DNA]</scope>
    <source>
        <strain evidence="5 6">JCM 15085</strain>
    </source>
</reference>
<dbReference type="GO" id="GO:0046872">
    <property type="term" value="F:metal ion binding"/>
    <property type="evidence" value="ECO:0007669"/>
    <property type="project" value="UniProtKB-KW"/>
</dbReference>